<comment type="caution">
    <text evidence="1">The sequence shown here is derived from an EMBL/GenBank/DDBJ whole genome shotgun (WGS) entry which is preliminary data.</text>
</comment>
<reference evidence="1 2" key="1">
    <citation type="journal article" date="2018" name="Int. J. Syst. Evol. Microbiol.">
        <title>Pseudooceanicola lipolyticus sp. nov., a marine alphaproteobacterium, reclassification of Oceanicola flagellatus as Pseudooceanicola flagellatus comb. nov. and emended description of the genus Pseudooceanicola.</title>
        <authorList>
            <person name="Huang M.-M."/>
            <person name="Guo L.-L."/>
            <person name="Wu Y.-H."/>
            <person name="Lai Q.-L."/>
            <person name="Shao Z.-Z."/>
            <person name="Wang C.-S."/>
            <person name="Wu M."/>
            <person name="Xu X.-W."/>
        </authorList>
    </citation>
    <scope>NUCLEOTIDE SEQUENCE [LARGE SCALE GENOMIC DNA]</scope>
    <source>
        <strain evidence="1 2">157</strain>
    </source>
</reference>
<gene>
    <name evidence="1" type="ORF">CVM52_11695</name>
</gene>
<evidence type="ECO:0008006" key="3">
    <source>
        <dbReference type="Google" id="ProtNLM"/>
    </source>
</evidence>
<dbReference type="RefSeq" id="WP_100162680.1">
    <property type="nucleotide sequence ID" value="NZ_PGTB01000040.1"/>
</dbReference>
<organism evidence="1 2">
    <name type="scientific">Pseudooceanicola lipolyticus</name>
    <dbReference type="NCBI Taxonomy" id="2029104"/>
    <lineage>
        <taxon>Bacteria</taxon>
        <taxon>Pseudomonadati</taxon>
        <taxon>Pseudomonadota</taxon>
        <taxon>Alphaproteobacteria</taxon>
        <taxon>Rhodobacterales</taxon>
        <taxon>Paracoccaceae</taxon>
        <taxon>Pseudooceanicola</taxon>
    </lineage>
</organism>
<sequence>MLLLPEVVDLLRGEGLRNGETIDADFLGGRGGRHFAAEVARLYDTAAMLATLRRHLSNGMSAGQISRSLAFFDTETGRRILRLEVSAREAMREPSVEEAAGAAFAAAQARGDLRAQAVEEFIAANDLDDRNVAGALTSNYRFFRGLTEGGGNRMSDGEILDQVWSQADSLRDETSSWLRAYMFMAYQPLDTEEMAAYLAYSRSPEGQALNAALFAAFDEMYSAIYYGLGLAVAQAMGASDL</sequence>
<accession>A0A2M8J148</accession>
<protein>
    <recommendedName>
        <fullName evidence="3">DUF2059 domain-containing protein</fullName>
    </recommendedName>
</protein>
<dbReference type="OrthoDB" id="7841298at2"/>
<evidence type="ECO:0000313" key="2">
    <source>
        <dbReference type="Proteomes" id="UP000231553"/>
    </source>
</evidence>
<dbReference type="AlphaFoldDB" id="A0A2M8J148"/>
<keyword evidence="2" id="KW-1185">Reference proteome</keyword>
<proteinExistence type="predicted"/>
<dbReference type="EMBL" id="PGTB01000040">
    <property type="protein sequence ID" value="PJE36492.1"/>
    <property type="molecule type" value="Genomic_DNA"/>
</dbReference>
<name>A0A2M8J148_9RHOB</name>
<dbReference type="Proteomes" id="UP000231553">
    <property type="component" value="Unassembled WGS sequence"/>
</dbReference>
<evidence type="ECO:0000313" key="1">
    <source>
        <dbReference type="EMBL" id="PJE36492.1"/>
    </source>
</evidence>